<dbReference type="Proteomes" id="UP000174145">
    <property type="component" value="Segment"/>
</dbReference>
<evidence type="ECO:0000313" key="1">
    <source>
        <dbReference type="EMBL" id="BAO49549.1"/>
    </source>
</evidence>
<dbReference type="OrthoDB" id="25789at10239"/>
<keyword evidence="2" id="KW-1185">Reference proteome</keyword>
<organism evidence="1 2">
    <name type="scientific">Alphaentomopoxvirus acuprea</name>
    <dbReference type="NCBI Taxonomy" id="62099"/>
    <lineage>
        <taxon>Viruses</taxon>
        <taxon>Varidnaviria</taxon>
        <taxon>Bamfordvirae</taxon>
        <taxon>Nucleocytoviricota</taxon>
        <taxon>Pokkesviricetes</taxon>
        <taxon>Chitovirales</taxon>
        <taxon>Poxviridae</taxon>
        <taxon>Entomopoxvirinae</taxon>
        <taxon>Alphaentomopoxvirus</taxon>
    </lineage>
</organism>
<proteinExistence type="predicted"/>
<sequence length="136" mass="14744">MTTCGAYSDDVILEYKVPVRTMLNVQSGNISGRSNVYPTTYAANCQPVPTSNYTGCPSGNSNNWPSGFNTGMGYPAGFNTGVNGTNSVNRNGWGLGRPNMNRYGTPNCTTEIRGNNQFRTCYYNDGTTTVETIPIR</sequence>
<dbReference type="GeneID" id="18263618"/>
<evidence type="ECO:0000313" key="2">
    <source>
        <dbReference type="Proteomes" id="UP000174145"/>
    </source>
</evidence>
<accession>W6JPM7</accession>
<dbReference type="KEGG" id="vg:18263618"/>
<name>W6JPM7_9POXV</name>
<dbReference type="EMBL" id="AP013055">
    <property type="protein sequence ID" value="BAO49549.1"/>
    <property type="molecule type" value="Genomic_DNA"/>
</dbReference>
<protein>
    <submittedName>
        <fullName evidence="1">Uncharacterized protein</fullName>
    </submittedName>
</protein>
<reference evidence="1 2" key="1">
    <citation type="journal article" date="2014" name="Virology">
        <title>The complete genome sequence of the Alphaentomopoxvirus Anomala cuprea entomopoxvirus, including its terminal hairpin loop sequences, suggests a potentially unique mode of apoptosis inhibition and mode of DNA replication.</title>
        <authorList>
            <person name="Mitsuhashi W."/>
            <person name="Miyamoto K."/>
            <person name="Wada S."/>
        </authorList>
    </citation>
    <scope>NUCLEOTIDE SEQUENCE [LARGE SCALE GENOMIC DNA]</scope>
    <source>
        <strain evidence="1">CV6M</strain>
    </source>
</reference>
<dbReference type="RefSeq" id="YP_009001662.1">
    <property type="nucleotide sequence ID" value="NC_023426.1"/>
</dbReference>